<dbReference type="EnsemblPlants" id="AET4Gv20188100.24">
    <property type="protein sequence ID" value="AET4Gv20188100.24"/>
    <property type="gene ID" value="AET4Gv20188100"/>
</dbReference>
<reference evidence="2" key="1">
    <citation type="journal article" date="2014" name="Science">
        <title>Ancient hybridizations among the ancestral genomes of bread wheat.</title>
        <authorList>
            <consortium name="International Wheat Genome Sequencing Consortium,"/>
            <person name="Marcussen T."/>
            <person name="Sandve S.R."/>
            <person name="Heier L."/>
            <person name="Spannagl M."/>
            <person name="Pfeifer M."/>
            <person name="Jakobsen K.S."/>
            <person name="Wulff B.B."/>
            <person name="Steuernagel B."/>
            <person name="Mayer K.F."/>
            <person name="Olsen O.A."/>
        </authorList>
    </citation>
    <scope>NUCLEOTIDE SEQUENCE [LARGE SCALE GENOMIC DNA]</scope>
    <source>
        <strain evidence="2">cv. AL8/78</strain>
    </source>
</reference>
<name>A0A453HH76_AEGTS</name>
<dbReference type="PANTHER" id="PTHR47449">
    <property type="entry name" value="GLYCEROPHOSPHODIESTER PHOSPHODIESTERASE GDPD4"/>
    <property type="match status" value="1"/>
</dbReference>
<sequence>NFHYLQIRKTNCKNCVIWAKSDDIGRDLIKLSKDVMVGYIVMMDWSTGRRMELVRIEGAKVAGVYYPLIHEKLMKVMHSTEMIEKCMHGLLTIATP</sequence>
<keyword evidence="2" id="KW-1185">Reference proteome</keyword>
<organism evidence="1 2">
    <name type="scientific">Aegilops tauschii subsp. strangulata</name>
    <name type="common">Goatgrass</name>
    <dbReference type="NCBI Taxonomy" id="200361"/>
    <lineage>
        <taxon>Eukaryota</taxon>
        <taxon>Viridiplantae</taxon>
        <taxon>Streptophyta</taxon>
        <taxon>Embryophyta</taxon>
        <taxon>Tracheophyta</taxon>
        <taxon>Spermatophyta</taxon>
        <taxon>Magnoliopsida</taxon>
        <taxon>Liliopsida</taxon>
        <taxon>Poales</taxon>
        <taxon>Poaceae</taxon>
        <taxon>BOP clade</taxon>
        <taxon>Pooideae</taxon>
        <taxon>Triticodae</taxon>
        <taxon>Triticeae</taxon>
        <taxon>Triticinae</taxon>
        <taxon>Aegilops</taxon>
    </lineage>
</organism>
<reference evidence="1" key="5">
    <citation type="journal article" date="2021" name="G3 (Bethesda)">
        <title>Aegilops tauschii genome assembly Aet v5.0 features greater sequence contiguity and improved annotation.</title>
        <authorList>
            <person name="Wang L."/>
            <person name="Zhu T."/>
            <person name="Rodriguez J.C."/>
            <person name="Deal K.R."/>
            <person name="Dubcovsky J."/>
            <person name="McGuire P.E."/>
            <person name="Lux T."/>
            <person name="Spannagl M."/>
            <person name="Mayer K.F.X."/>
            <person name="Baldrich P."/>
            <person name="Meyers B.C."/>
            <person name="Huo N."/>
            <person name="Gu Y.Q."/>
            <person name="Zhou H."/>
            <person name="Devos K.M."/>
            <person name="Bennetzen J.L."/>
            <person name="Unver T."/>
            <person name="Budak H."/>
            <person name="Gulick P.J."/>
            <person name="Galiba G."/>
            <person name="Kalapos B."/>
            <person name="Nelson D.R."/>
            <person name="Li P."/>
            <person name="You F.M."/>
            <person name="Luo M.C."/>
            <person name="Dvorak J."/>
        </authorList>
    </citation>
    <scope>NUCLEOTIDE SEQUENCE [LARGE SCALE GENOMIC DNA]</scope>
    <source>
        <strain evidence="1">cv. AL8/78</strain>
    </source>
</reference>
<evidence type="ECO:0000313" key="2">
    <source>
        <dbReference type="Proteomes" id="UP000015105"/>
    </source>
</evidence>
<reference evidence="1" key="3">
    <citation type="journal article" date="2017" name="Nature">
        <title>Genome sequence of the progenitor of the wheat D genome Aegilops tauschii.</title>
        <authorList>
            <person name="Luo M.C."/>
            <person name="Gu Y.Q."/>
            <person name="Puiu D."/>
            <person name="Wang H."/>
            <person name="Twardziok S.O."/>
            <person name="Deal K.R."/>
            <person name="Huo N."/>
            <person name="Zhu T."/>
            <person name="Wang L."/>
            <person name="Wang Y."/>
            <person name="McGuire P.E."/>
            <person name="Liu S."/>
            <person name="Long H."/>
            <person name="Ramasamy R.K."/>
            <person name="Rodriguez J.C."/>
            <person name="Van S.L."/>
            <person name="Yuan L."/>
            <person name="Wang Z."/>
            <person name="Xia Z."/>
            <person name="Xiao L."/>
            <person name="Anderson O.D."/>
            <person name="Ouyang S."/>
            <person name="Liang Y."/>
            <person name="Zimin A.V."/>
            <person name="Pertea G."/>
            <person name="Qi P."/>
            <person name="Bennetzen J.L."/>
            <person name="Dai X."/>
            <person name="Dawson M.W."/>
            <person name="Muller H.G."/>
            <person name="Kugler K."/>
            <person name="Rivarola-Duarte L."/>
            <person name="Spannagl M."/>
            <person name="Mayer K.F.X."/>
            <person name="Lu F.H."/>
            <person name="Bevan M.W."/>
            <person name="Leroy P."/>
            <person name="Li P."/>
            <person name="You F.M."/>
            <person name="Sun Q."/>
            <person name="Liu Z."/>
            <person name="Lyons E."/>
            <person name="Wicker T."/>
            <person name="Salzberg S.L."/>
            <person name="Devos K.M."/>
            <person name="Dvorak J."/>
        </authorList>
    </citation>
    <scope>NUCLEOTIDE SEQUENCE [LARGE SCALE GENOMIC DNA]</scope>
    <source>
        <strain evidence="1">cv. AL8/78</strain>
    </source>
</reference>
<proteinExistence type="predicted"/>
<protein>
    <submittedName>
        <fullName evidence="1">Uncharacterized protein</fullName>
    </submittedName>
</protein>
<reference evidence="1" key="4">
    <citation type="submission" date="2019-03" db="UniProtKB">
        <authorList>
            <consortium name="EnsemblPlants"/>
        </authorList>
    </citation>
    <scope>IDENTIFICATION</scope>
</reference>
<accession>A0A453HH76</accession>
<reference evidence="2" key="2">
    <citation type="journal article" date="2017" name="Nat. Plants">
        <title>The Aegilops tauschii genome reveals multiple impacts of transposons.</title>
        <authorList>
            <person name="Zhao G."/>
            <person name="Zou C."/>
            <person name="Li K."/>
            <person name="Wang K."/>
            <person name="Li T."/>
            <person name="Gao L."/>
            <person name="Zhang X."/>
            <person name="Wang H."/>
            <person name="Yang Z."/>
            <person name="Liu X."/>
            <person name="Jiang W."/>
            <person name="Mao L."/>
            <person name="Kong X."/>
            <person name="Jiao Y."/>
            <person name="Jia J."/>
        </authorList>
    </citation>
    <scope>NUCLEOTIDE SEQUENCE [LARGE SCALE GENOMIC DNA]</scope>
    <source>
        <strain evidence="2">cv. AL8/78</strain>
    </source>
</reference>
<dbReference type="Proteomes" id="UP000015105">
    <property type="component" value="Chromosome 4D"/>
</dbReference>
<evidence type="ECO:0000313" key="1">
    <source>
        <dbReference type="EnsemblPlants" id="AET4Gv20188100.24"/>
    </source>
</evidence>
<dbReference type="InterPro" id="IPR044236">
    <property type="entry name" value="GDPD4"/>
</dbReference>
<dbReference type="AlphaFoldDB" id="A0A453HH76"/>
<dbReference type="PANTHER" id="PTHR47449:SF2">
    <property type="entry name" value="GLYCEROPHOSPHODIESTER PHOSPHODIESTERASE GDPD4"/>
    <property type="match status" value="1"/>
</dbReference>
<dbReference type="Gramene" id="AET4Gv20188100.24">
    <property type="protein sequence ID" value="AET4Gv20188100.24"/>
    <property type="gene ID" value="AET4Gv20188100"/>
</dbReference>